<proteinExistence type="inferred from homology"/>
<accession>A0AAV8W7Y1</accession>
<evidence type="ECO:0008006" key="15">
    <source>
        <dbReference type="Google" id="ProtNLM"/>
    </source>
</evidence>
<dbReference type="PRINTS" id="PR00385">
    <property type="entry name" value="P450"/>
</dbReference>
<comment type="similarity">
    <text evidence="4">Belongs to the cytochrome P450 family.</text>
</comment>
<dbReference type="InterPro" id="IPR050476">
    <property type="entry name" value="Insect_CytP450_Detox"/>
</dbReference>
<dbReference type="GO" id="GO:0005506">
    <property type="term" value="F:iron ion binding"/>
    <property type="evidence" value="ECO:0007669"/>
    <property type="project" value="InterPro"/>
</dbReference>
<dbReference type="PANTHER" id="PTHR24292:SF100">
    <property type="entry name" value="CYTOCHROME P450 6A16, ISOFORM B-RELATED"/>
    <property type="match status" value="1"/>
</dbReference>
<evidence type="ECO:0000256" key="11">
    <source>
        <dbReference type="ARBA" id="ARBA00023033"/>
    </source>
</evidence>
<evidence type="ECO:0000256" key="2">
    <source>
        <dbReference type="ARBA" id="ARBA00004174"/>
    </source>
</evidence>
<dbReference type="InterPro" id="IPR001128">
    <property type="entry name" value="Cyt_P450"/>
</dbReference>
<dbReference type="AlphaFoldDB" id="A0AAV8W7Y1"/>
<keyword evidence="8" id="KW-0492">Microsome</keyword>
<keyword evidence="5" id="KW-0349">Heme</keyword>
<dbReference type="PRINTS" id="PR00463">
    <property type="entry name" value="EP450I"/>
</dbReference>
<keyword evidence="14" id="KW-1185">Reference proteome</keyword>
<keyword evidence="12" id="KW-0472">Membrane</keyword>
<dbReference type="SUPFAM" id="SSF48264">
    <property type="entry name" value="Cytochrome P450"/>
    <property type="match status" value="1"/>
</dbReference>
<organism evidence="13 14">
    <name type="scientific">Exocentrus adspersus</name>
    <dbReference type="NCBI Taxonomy" id="1586481"/>
    <lineage>
        <taxon>Eukaryota</taxon>
        <taxon>Metazoa</taxon>
        <taxon>Ecdysozoa</taxon>
        <taxon>Arthropoda</taxon>
        <taxon>Hexapoda</taxon>
        <taxon>Insecta</taxon>
        <taxon>Pterygota</taxon>
        <taxon>Neoptera</taxon>
        <taxon>Endopterygota</taxon>
        <taxon>Coleoptera</taxon>
        <taxon>Polyphaga</taxon>
        <taxon>Cucujiformia</taxon>
        <taxon>Chrysomeloidea</taxon>
        <taxon>Cerambycidae</taxon>
        <taxon>Lamiinae</taxon>
        <taxon>Acanthocinini</taxon>
        <taxon>Exocentrus</taxon>
    </lineage>
</organism>
<feature type="non-terminal residue" evidence="13">
    <location>
        <position position="113"/>
    </location>
</feature>
<keyword evidence="7" id="KW-0256">Endoplasmic reticulum</keyword>
<name>A0AAV8W7Y1_9CUCU</name>
<dbReference type="InterPro" id="IPR036396">
    <property type="entry name" value="Cyt_P450_sf"/>
</dbReference>
<evidence type="ECO:0000256" key="7">
    <source>
        <dbReference type="ARBA" id="ARBA00022824"/>
    </source>
</evidence>
<dbReference type="GO" id="GO:0020037">
    <property type="term" value="F:heme binding"/>
    <property type="evidence" value="ECO:0007669"/>
    <property type="project" value="InterPro"/>
</dbReference>
<keyword evidence="6" id="KW-0479">Metal-binding</keyword>
<dbReference type="Gene3D" id="1.10.630.10">
    <property type="entry name" value="Cytochrome P450"/>
    <property type="match status" value="1"/>
</dbReference>
<evidence type="ECO:0000256" key="1">
    <source>
        <dbReference type="ARBA" id="ARBA00001971"/>
    </source>
</evidence>
<dbReference type="Proteomes" id="UP001159042">
    <property type="component" value="Unassembled WGS sequence"/>
</dbReference>
<evidence type="ECO:0000256" key="3">
    <source>
        <dbReference type="ARBA" id="ARBA00004406"/>
    </source>
</evidence>
<dbReference type="Pfam" id="PF00067">
    <property type="entry name" value="p450"/>
    <property type="match status" value="1"/>
</dbReference>
<evidence type="ECO:0000256" key="6">
    <source>
        <dbReference type="ARBA" id="ARBA00022723"/>
    </source>
</evidence>
<reference evidence="13 14" key="1">
    <citation type="journal article" date="2023" name="Insect Mol. Biol.">
        <title>Genome sequencing provides insights into the evolution of gene families encoding plant cell wall-degrading enzymes in longhorned beetles.</title>
        <authorList>
            <person name="Shin N.R."/>
            <person name="Okamura Y."/>
            <person name="Kirsch R."/>
            <person name="Pauchet Y."/>
        </authorList>
    </citation>
    <scope>NUCLEOTIDE SEQUENCE [LARGE SCALE GENOMIC DNA]</scope>
    <source>
        <strain evidence="13">EAD_L_NR</strain>
    </source>
</reference>
<dbReference type="GO" id="GO:0004497">
    <property type="term" value="F:monooxygenase activity"/>
    <property type="evidence" value="ECO:0007669"/>
    <property type="project" value="UniProtKB-KW"/>
</dbReference>
<dbReference type="PANTHER" id="PTHR24292">
    <property type="entry name" value="CYTOCHROME P450"/>
    <property type="match status" value="1"/>
</dbReference>
<evidence type="ECO:0000313" key="14">
    <source>
        <dbReference type="Proteomes" id="UP001159042"/>
    </source>
</evidence>
<comment type="caution">
    <text evidence="13">The sequence shown here is derived from an EMBL/GenBank/DDBJ whole genome shotgun (WGS) entry which is preliminary data.</text>
</comment>
<comment type="subcellular location">
    <subcellularLocation>
        <location evidence="3">Endoplasmic reticulum membrane</location>
        <topology evidence="3">Peripheral membrane protein</topology>
    </subcellularLocation>
    <subcellularLocation>
        <location evidence="2">Microsome membrane</location>
        <topology evidence="2">Peripheral membrane protein</topology>
    </subcellularLocation>
</comment>
<evidence type="ECO:0000256" key="9">
    <source>
        <dbReference type="ARBA" id="ARBA00023002"/>
    </source>
</evidence>
<evidence type="ECO:0000256" key="10">
    <source>
        <dbReference type="ARBA" id="ARBA00023004"/>
    </source>
</evidence>
<dbReference type="GO" id="GO:0016705">
    <property type="term" value="F:oxidoreductase activity, acting on paired donors, with incorporation or reduction of molecular oxygen"/>
    <property type="evidence" value="ECO:0007669"/>
    <property type="project" value="InterPro"/>
</dbReference>
<protein>
    <recommendedName>
        <fullName evidence="15">Cytochrome P450</fullName>
    </recommendedName>
</protein>
<evidence type="ECO:0000256" key="5">
    <source>
        <dbReference type="ARBA" id="ARBA00022617"/>
    </source>
</evidence>
<sequence>MKNKGRIIDDEDPFTPDEKKIKGGTYLTFNEIAAQCYVFFIAGFETSSTTMTFAIYELAINQDIQDKVRQEVNEVLARHDNKFTYDAMNEMTYLEKVFNETLRKHPPIPATPR</sequence>
<evidence type="ECO:0000313" key="13">
    <source>
        <dbReference type="EMBL" id="KAJ8922485.1"/>
    </source>
</evidence>
<gene>
    <name evidence="13" type="ORF">NQ315_007513</name>
</gene>
<dbReference type="GO" id="GO:0005789">
    <property type="term" value="C:endoplasmic reticulum membrane"/>
    <property type="evidence" value="ECO:0007669"/>
    <property type="project" value="UniProtKB-SubCell"/>
</dbReference>
<keyword evidence="10" id="KW-0408">Iron</keyword>
<evidence type="ECO:0000256" key="8">
    <source>
        <dbReference type="ARBA" id="ARBA00022848"/>
    </source>
</evidence>
<dbReference type="InterPro" id="IPR002401">
    <property type="entry name" value="Cyt_P450_E_grp-I"/>
</dbReference>
<evidence type="ECO:0000256" key="12">
    <source>
        <dbReference type="ARBA" id="ARBA00023136"/>
    </source>
</evidence>
<keyword evidence="9" id="KW-0560">Oxidoreductase</keyword>
<keyword evidence="11" id="KW-0503">Monooxygenase</keyword>
<comment type="cofactor">
    <cofactor evidence="1">
        <name>heme</name>
        <dbReference type="ChEBI" id="CHEBI:30413"/>
    </cofactor>
</comment>
<dbReference type="EMBL" id="JANEYG010000006">
    <property type="protein sequence ID" value="KAJ8922485.1"/>
    <property type="molecule type" value="Genomic_DNA"/>
</dbReference>
<evidence type="ECO:0000256" key="4">
    <source>
        <dbReference type="ARBA" id="ARBA00010617"/>
    </source>
</evidence>